<dbReference type="Gene3D" id="1.10.3520.10">
    <property type="entry name" value="Glycolipid transfer protein"/>
    <property type="match status" value="1"/>
</dbReference>
<dbReference type="HOGENOM" id="CLU_1121823_0_0_1"/>
<keyword evidence="1" id="KW-0813">Transport</keyword>
<evidence type="ECO:0000259" key="2">
    <source>
        <dbReference type="Pfam" id="PF08718"/>
    </source>
</evidence>
<keyword evidence="4" id="KW-1185">Reference proteome</keyword>
<sequence>MSFFEETLPKWAAVAESDAFASGQQVPCKLFLDATVQLIKIFDSIYGMGMVKDDIDGNRAKIEANLLKLPADAQPTATLQSMCRAELGAAKGAAAAAVEGSTCLAILWLKRALLLVEGMLEALVADAKAELADCVNKGYEKGLKMHHNMIMKGVFNTAYHTIPYRAEFTKALGDPAKVEADMPAVWKTFAAIMMPLDAFLKETKIEPPPSDSCKPLVGQACSLDVGERMAYALDGGEAKNTDGGRPLA</sequence>
<dbReference type="GO" id="GO:0005829">
    <property type="term" value="C:cytosol"/>
    <property type="evidence" value="ECO:0007669"/>
    <property type="project" value="TreeGrafter"/>
</dbReference>
<proteinExistence type="predicted"/>
<feature type="domain" description="Glycolipid transfer protein" evidence="2">
    <location>
        <begin position="28"/>
        <end position="173"/>
    </location>
</feature>
<dbReference type="eggNOG" id="KOG3221">
    <property type="taxonomic scope" value="Eukaryota"/>
</dbReference>
<reference evidence="3" key="2">
    <citation type="submission" date="2024-10" db="UniProtKB">
        <authorList>
            <consortium name="EnsemblProtists"/>
        </authorList>
    </citation>
    <scope>IDENTIFICATION</scope>
</reference>
<dbReference type="AlphaFoldDB" id="A0A0D3KQY0"/>
<dbReference type="PANTHER" id="PTHR10219:SF25">
    <property type="entry name" value="PLECKSTRIN HOMOLOGY DOMAIN-CONTAINING FAMILY A MEMBER 8"/>
    <property type="match status" value="1"/>
</dbReference>
<dbReference type="STRING" id="2903.R1FGJ1"/>
<dbReference type="Proteomes" id="UP000013827">
    <property type="component" value="Unassembled WGS sequence"/>
</dbReference>
<evidence type="ECO:0000313" key="3">
    <source>
        <dbReference type="EnsemblProtists" id="EOD38165"/>
    </source>
</evidence>
<dbReference type="GO" id="GO:1902387">
    <property type="term" value="F:ceramide 1-phosphate binding"/>
    <property type="evidence" value="ECO:0007669"/>
    <property type="project" value="TreeGrafter"/>
</dbReference>
<dbReference type="PANTHER" id="PTHR10219">
    <property type="entry name" value="GLYCOLIPID TRANSFER PROTEIN-RELATED"/>
    <property type="match status" value="1"/>
</dbReference>
<reference evidence="4" key="1">
    <citation type="journal article" date="2013" name="Nature">
        <title>Pan genome of the phytoplankton Emiliania underpins its global distribution.</title>
        <authorList>
            <person name="Read B.A."/>
            <person name="Kegel J."/>
            <person name="Klute M.J."/>
            <person name="Kuo A."/>
            <person name="Lefebvre S.C."/>
            <person name="Maumus F."/>
            <person name="Mayer C."/>
            <person name="Miller J."/>
            <person name="Monier A."/>
            <person name="Salamov A."/>
            <person name="Young J."/>
            <person name="Aguilar M."/>
            <person name="Claverie J.M."/>
            <person name="Frickenhaus S."/>
            <person name="Gonzalez K."/>
            <person name="Herman E.K."/>
            <person name="Lin Y.C."/>
            <person name="Napier J."/>
            <person name="Ogata H."/>
            <person name="Sarno A.F."/>
            <person name="Shmutz J."/>
            <person name="Schroeder D."/>
            <person name="de Vargas C."/>
            <person name="Verret F."/>
            <person name="von Dassow P."/>
            <person name="Valentin K."/>
            <person name="Van de Peer Y."/>
            <person name="Wheeler G."/>
            <person name="Dacks J.B."/>
            <person name="Delwiche C.F."/>
            <person name="Dyhrman S.T."/>
            <person name="Glockner G."/>
            <person name="John U."/>
            <person name="Richards T."/>
            <person name="Worden A.Z."/>
            <person name="Zhang X."/>
            <person name="Grigoriev I.V."/>
            <person name="Allen A.E."/>
            <person name="Bidle K."/>
            <person name="Borodovsky M."/>
            <person name="Bowler C."/>
            <person name="Brownlee C."/>
            <person name="Cock J.M."/>
            <person name="Elias M."/>
            <person name="Gladyshev V.N."/>
            <person name="Groth M."/>
            <person name="Guda C."/>
            <person name="Hadaegh A."/>
            <person name="Iglesias-Rodriguez M.D."/>
            <person name="Jenkins J."/>
            <person name="Jones B.M."/>
            <person name="Lawson T."/>
            <person name="Leese F."/>
            <person name="Lindquist E."/>
            <person name="Lobanov A."/>
            <person name="Lomsadze A."/>
            <person name="Malik S.B."/>
            <person name="Marsh M.E."/>
            <person name="Mackinder L."/>
            <person name="Mock T."/>
            <person name="Mueller-Roeber B."/>
            <person name="Pagarete A."/>
            <person name="Parker M."/>
            <person name="Probert I."/>
            <person name="Quesneville H."/>
            <person name="Raines C."/>
            <person name="Rensing S.A."/>
            <person name="Riano-Pachon D.M."/>
            <person name="Richier S."/>
            <person name="Rokitta S."/>
            <person name="Shiraiwa Y."/>
            <person name="Soanes D.M."/>
            <person name="van der Giezen M."/>
            <person name="Wahlund T.M."/>
            <person name="Williams B."/>
            <person name="Wilson W."/>
            <person name="Wolfe G."/>
            <person name="Wurch L.L."/>
        </authorList>
    </citation>
    <scope>NUCLEOTIDE SEQUENCE</scope>
</reference>
<dbReference type="SUPFAM" id="SSF110004">
    <property type="entry name" value="Glycolipid transfer protein, GLTP"/>
    <property type="match status" value="1"/>
</dbReference>
<dbReference type="Pfam" id="PF08718">
    <property type="entry name" value="GLTP"/>
    <property type="match status" value="1"/>
</dbReference>
<dbReference type="GeneID" id="17283435"/>
<accession>A0A0D3KQY0</accession>
<protein>
    <recommendedName>
        <fullName evidence="2">Glycolipid transfer protein domain-containing protein</fullName>
    </recommendedName>
</protein>
<dbReference type="EnsemblProtists" id="EOD38165">
    <property type="protein sequence ID" value="EOD38165"/>
    <property type="gene ID" value="EMIHUDRAFT_200673"/>
</dbReference>
<dbReference type="RefSeq" id="XP_005790594.1">
    <property type="nucleotide sequence ID" value="XM_005790537.1"/>
</dbReference>
<name>A0A0D3KQY0_EMIH1</name>
<evidence type="ECO:0000256" key="1">
    <source>
        <dbReference type="ARBA" id="ARBA00022448"/>
    </source>
</evidence>
<dbReference type="GO" id="GO:0016020">
    <property type="term" value="C:membrane"/>
    <property type="evidence" value="ECO:0007669"/>
    <property type="project" value="TreeGrafter"/>
</dbReference>
<organism evidence="3 4">
    <name type="scientific">Emiliania huxleyi (strain CCMP1516)</name>
    <dbReference type="NCBI Taxonomy" id="280463"/>
    <lineage>
        <taxon>Eukaryota</taxon>
        <taxon>Haptista</taxon>
        <taxon>Haptophyta</taxon>
        <taxon>Prymnesiophyceae</taxon>
        <taxon>Isochrysidales</taxon>
        <taxon>Noelaerhabdaceae</taxon>
        <taxon>Emiliania</taxon>
    </lineage>
</organism>
<dbReference type="PaxDb" id="2903-EOD38165"/>
<dbReference type="GO" id="GO:1902388">
    <property type="term" value="F:ceramide 1-phosphate transfer activity"/>
    <property type="evidence" value="ECO:0007669"/>
    <property type="project" value="TreeGrafter"/>
</dbReference>
<dbReference type="InterPro" id="IPR014830">
    <property type="entry name" value="Glycolipid_transfer_prot_dom"/>
</dbReference>
<evidence type="ECO:0000313" key="4">
    <source>
        <dbReference type="Proteomes" id="UP000013827"/>
    </source>
</evidence>
<dbReference type="KEGG" id="ehx:EMIHUDRAFT_200673"/>
<dbReference type="InterPro" id="IPR036497">
    <property type="entry name" value="GLTP_sf"/>
</dbReference>